<feature type="region of interest" description="Disordered" evidence="10">
    <location>
        <begin position="159"/>
        <end position="182"/>
    </location>
</feature>
<keyword evidence="2" id="KW-0158">Chromosome</keyword>
<evidence type="ECO:0000256" key="4">
    <source>
        <dbReference type="ARBA" id="ARBA00022679"/>
    </source>
</evidence>
<dbReference type="GO" id="GO:0032259">
    <property type="term" value="P:methylation"/>
    <property type="evidence" value="ECO:0007669"/>
    <property type="project" value="UniProtKB-KW"/>
</dbReference>
<dbReference type="Pfam" id="PF02182">
    <property type="entry name" value="SAD_SRA"/>
    <property type="match status" value="1"/>
</dbReference>
<accession>A0A151TJ46</accession>
<evidence type="ECO:0000256" key="6">
    <source>
        <dbReference type="ARBA" id="ARBA00022853"/>
    </source>
</evidence>
<dbReference type="InterPro" id="IPR036987">
    <property type="entry name" value="SRA-YDG_sf"/>
</dbReference>
<feature type="domain" description="SET" evidence="11">
    <location>
        <begin position="498"/>
        <end position="647"/>
    </location>
</feature>
<evidence type="ECO:0000256" key="10">
    <source>
        <dbReference type="SAM" id="MobiDB-lite"/>
    </source>
</evidence>
<evidence type="ECO:0000256" key="8">
    <source>
        <dbReference type="ARBA" id="ARBA00023328"/>
    </source>
</evidence>
<feature type="domain" description="Post-SET" evidence="13">
    <location>
        <begin position="661"/>
        <end position="677"/>
    </location>
</feature>
<dbReference type="InterPro" id="IPR025794">
    <property type="entry name" value="H3-K9-MeTrfase_plant"/>
</dbReference>
<keyword evidence="5" id="KW-0949">S-adenosyl-L-methionine</keyword>
<comment type="subcellular location">
    <subcellularLocation>
        <location evidence="1">Chromosome</location>
        <location evidence="1">Centromere</location>
    </subcellularLocation>
    <subcellularLocation>
        <location evidence="9">Nucleus</location>
    </subcellularLocation>
</comment>
<evidence type="ECO:0000256" key="7">
    <source>
        <dbReference type="ARBA" id="ARBA00023242"/>
    </source>
</evidence>
<proteinExistence type="predicted"/>
<dbReference type="SMART" id="SM00468">
    <property type="entry name" value="PreSET"/>
    <property type="match status" value="1"/>
</dbReference>
<dbReference type="InterPro" id="IPR007728">
    <property type="entry name" value="Pre-SET_dom"/>
</dbReference>
<dbReference type="SMART" id="SM00466">
    <property type="entry name" value="SRA"/>
    <property type="match status" value="1"/>
</dbReference>
<gene>
    <name evidence="15" type="ORF">KK1_013378</name>
</gene>
<dbReference type="GO" id="GO:0008270">
    <property type="term" value="F:zinc ion binding"/>
    <property type="evidence" value="ECO:0007669"/>
    <property type="project" value="InterPro"/>
</dbReference>
<dbReference type="InterPro" id="IPR003616">
    <property type="entry name" value="Post-SET_dom"/>
</dbReference>
<evidence type="ECO:0000313" key="15">
    <source>
        <dbReference type="EMBL" id="KYP67058.1"/>
    </source>
</evidence>
<dbReference type="AlphaFoldDB" id="A0A151TJ46"/>
<name>A0A151TJ46_CAJCA</name>
<dbReference type="InterPro" id="IPR046341">
    <property type="entry name" value="SET_dom_sf"/>
</dbReference>
<evidence type="ECO:0000313" key="16">
    <source>
        <dbReference type="Proteomes" id="UP000075243"/>
    </source>
</evidence>
<evidence type="ECO:0000256" key="3">
    <source>
        <dbReference type="ARBA" id="ARBA00022603"/>
    </source>
</evidence>
<feature type="compositionally biased region" description="Basic and acidic residues" evidence="10">
    <location>
        <begin position="43"/>
        <end position="60"/>
    </location>
</feature>
<keyword evidence="7 9" id="KW-0539">Nucleus</keyword>
<feature type="region of interest" description="Disordered" evidence="10">
    <location>
        <begin position="1"/>
        <end position="134"/>
    </location>
</feature>
<dbReference type="SMART" id="SM00508">
    <property type="entry name" value="PostSET"/>
    <property type="match status" value="1"/>
</dbReference>
<dbReference type="Gene3D" id="2.30.280.10">
    <property type="entry name" value="SRA-YDG"/>
    <property type="match status" value="1"/>
</dbReference>
<keyword evidence="4" id="KW-0808">Transferase</keyword>
<dbReference type="PANTHER" id="PTHR45660:SF94">
    <property type="entry name" value="HISTONE-LYSINE N-METHYLTRANSFERASE, H3 LYSINE-9 SPECIFIC SUVH4"/>
    <property type="match status" value="1"/>
</dbReference>
<dbReference type="EMBL" id="CM003608">
    <property type="protein sequence ID" value="KYP67058.1"/>
    <property type="molecule type" value="Genomic_DNA"/>
</dbReference>
<dbReference type="PROSITE" id="PS50868">
    <property type="entry name" value="POST_SET"/>
    <property type="match status" value="1"/>
</dbReference>
<evidence type="ECO:0000259" key="12">
    <source>
        <dbReference type="PROSITE" id="PS50867"/>
    </source>
</evidence>
<keyword evidence="8" id="KW-0137">Centromere</keyword>
<dbReference type="Proteomes" id="UP000075243">
    <property type="component" value="Chromosome 6"/>
</dbReference>
<feature type="domain" description="Pre-SET" evidence="12">
    <location>
        <begin position="432"/>
        <end position="495"/>
    </location>
</feature>
<keyword evidence="6" id="KW-0156">Chromatin regulator</keyword>
<dbReference type="PROSITE" id="PS50280">
    <property type="entry name" value="SET"/>
    <property type="match status" value="1"/>
</dbReference>
<evidence type="ECO:0000256" key="1">
    <source>
        <dbReference type="ARBA" id="ARBA00004584"/>
    </source>
</evidence>
<dbReference type="Pfam" id="PF05033">
    <property type="entry name" value="Pre-SET"/>
    <property type="match status" value="1"/>
</dbReference>
<sequence>MRAEKSSNSKAKAKNAGKGPKGGKKSNASAMPRRSSARIQALKKAEEEVLARQKSEEIPSRQEAVLVEDKDECDEVAAKPKKKHRTKSGGEEEEDAASRPRKKKKPAVAACPNGDVSAKEESENVAGVGGSGEKSDLAKVKETIRIFNKYYLHFIQEEEKRKKDATPPPKDSKKGSKRPDLKAITKMMGNNEILYPEKRIGSIPGIQVGYQFYSRAEMVAVGFHSHWLNGIDFVGMAYSKVYSNYELPVAVAIVLSGMYEDDLDNAEDVIYTGQGGHNLTGNKRQIKDQLLERGNLALKNCAEQCVPVRVIRGHGSSSSYTKKVYTYDGLYKVVNYWAEKGISGFTVYKFRLRRLEGQSTLTTNQVYFTNGRVPRSLAEIRGLVCEDISGGQEDVPIPATNLVDDPPVPPTGFTYCKYVKVAKNVKLPTSVSGCRCKGDGCRDPTTCACATLNDSDFPYVSHNGGRLVEAKDVVFECGPKCGCGPNCVNRTSQKPPRYRLEVFRTAKKGWAVRSWDFIPSGAPVCEYTGILARTEDMDSVLENNYIFEIDCLQTIKGLGGRERRSQDGEIPTNLLGKYDDQSSESAPEFCIDAGSTGNVARFINHCCEPNLFVQCVLSTHHDLRLARVMLFAADNIPPLQELTYDYGYALDSVLDSDGNIKQMPCYCGAPECRKRLF</sequence>
<dbReference type="GO" id="GO:0005634">
    <property type="term" value="C:nucleus"/>
    <property type="evidence" value="ECO:0007669"/>
    <property type="project" value="UniProtKB-SubCell"/>
</dbReference>
<dbReference type="PROSITE" id="PS51015">
    <property type="entry name" value="YDG"/>
    <property type="match status" value="1"/>
</dbReference>
<dbReference type="GO" id="GO:0042054">
    <property type="term" value="F:histone methyltransferase activity"/>
    <property type="evidence" value="ECO:0007669"/>
    <property type="project" value="InterPro"/>
</dbReference>
<evidence type="ECO:0000259" key="14">
    <source>
        <dbReference type="PROSITE" id="PS51015"/>
    </source>
</evidence>
<dbReference type="Pfam" id="PF00856">
    <property type="entry name" value="SET"/>
    <property type="match status" value="1"/>
</dbReference>
<feature type="domain" description="YDG" evidence="14">
    <location>
        <begin position="201"/>
        <end position="354"/>
    </location>
</feature>
<feature type="compositionally biased region" description="Low complexity" evidence="10">
    <location>
        <begin position="8"/>
        <end position="18"/>
    </location>
</feature>
<protein>
    <submittedName>
        <fullName evidence="15">Histone-lysine N-methyltransferase, H3 lysine-9 specific SUVH4</fullName>
    </submittedName>
</protein>
<dbReference type="SMART" id="SM00317">
    <property type="entry name" value="SET"/>
    <property type="match status" value="1"/>
</dbReference>
<dbReference type="InterPro" id="IPR001214">
    <property type="entry name" value="SET_dom"/>
</dbReference>
<dbReference type="GO" id="GO:0003690">
    <property type="term" value="F:double-stranded DNA binding"/>
    <property type="evidence" value="ECO:0007669"/>
    <property type="project" value="TreeGrafter"/>
</dbReference>
<dbReference type="PROSITE" id="PS50867">
    <property type="entry name" value="PRE_SET"/>
    <property type="match status" value="1"/>
</dbReference>
<dbReference type="Gene3D" id="2.170.270.10">
    <property type="entry name" value="SET domain"/>
    <property type="match status" value="1"/>
</dbReference>
<dbReference type="InterPro" id="IPR003105">
    <property type="entry name" value="SRA_YDG"/>
</dbReference>
<dbReference type="PROSITE" id="PS51575">
    <property type="entry name" value="SAM_MT43_SUVAR39_2"/>
    <property type="match status" value="1"/>
</dbReference>
<keyword evidence="3" id="KW-0489">Methyltransferase</keyword>
<organism evidence="15 16">
    <name type="scientific">Cajanus cajan</name>
    <name type="common">Pigeon pea</name>
    <name type="synonym">Cajanus indicus</name>
    <dbReference type="NCBI Taxonomy" id="3821"/>
    <lineage>
        <taxon>Eukaryota</taxon>
        <taxon>Viridiplantae</taxon>
        <taxon>Streptophyta</taxon>
        <taxon>Embryophyta</taxon>
        <taxon>Tracheophyta</taxon>
        <taxon>Spermatophyta</taxon>
        <taxon>Magnoliopsida</taxon>
        <taxon>eudicotyledons</taxon>
        <taxon>Gunneridae</taxon>
        <taxon>Pentapetalae</taxon>
        <taxon>rosids</taxon>
        <taxon>fabids</taxon>
        <taxon>Fabales</taxon>
        <taxon>Fabaceae</taxon>
        <taxon>Papilionoideae</taxon>
        <taxon>50 kb inversion clade</taxon>
        <taxon>NPAAA clade</taxon>
        <taxon>indigoferoid/millettioid clade</taxon>
        <taxon>Phaseoleae</taxon>
        <taxon>Cajanus</taxon>
    </lineage>
</organism>
<evidence type="ECO:0000256" key="5">
    <source>
        <dbReference type="ARBA" id="ARBA00022691"/>
    </source>
</evidence>
<evidence type="ECO:0000259" key="11">
    <source>
        <dbReference type="PROSITE" id="PS50280"/>
    </source>
</evidence>
<reference evidence="15 16" key="1">
    <citation type="journal article" date="2012" name="Nat. Biotechnol.">
        <title>Draft genome sequence of pigeonpea (Cajanus cajan), an orphan legume crop of resource-poor farmers.</title>
        <authorList>
            <person name="Varshney R.K."/>
            <person name="Chen W."/>
            <person name="Li Y."/>
            <person name="Bharti A.K."/>
            <person name="Saxena R.K."/>
            <person name="Schlueter J.A."/>
            <person name="Donoghue M.T."/>
            <person name="Azam S."/>
            <person name="Fan G."/>
            <person name="Whaley A.M."/>
            <person name="Farmer A.D."/>
            <person name="Sheridan J."/>
            <person name="Iwata A."/>
            <person name="Tuteja R."/>
            <person name="Penmetsa R.V."/>
            <person name="Wu W."/>
            <person name="Upadhyaya H.D."/>
            <person name="Yang S.P."/>
            <person name="Shah T."/>
            <person name="Saxena K.B."/>
            <person name="Michael T."/>
            <person name="McCombie W.R."/>
            <person name="Yang B."/>
            <person name="Zhang G."/>
            <person name="Yang H."/>
            <person name="Wang J."/>
            <person name="Spillane C."/>
            <person name="Cook D.R."/>
            <person name="May G.D."/>
            <person name="Xu X."/>
            <person name="Jackson S.A."/>
        </authorList>
    </citation>
    <scope>NUCLEOTIDE SEQUENCE [LARGE SCALE GENOMIC DNA]</scope>
    <source>
        <strain evidence="16">cv. Asha</strain>
    </source>
</reference>
<dbReference type="InterPro" id="IPR015947">
    <property type="entry name" value="PUA-like_sf"/>
</dbReference>
<dbReference type="STRING" id="3821.A0A151TJ46"/>
<evidence type="ECO:0000256" key="2">
    <source>
        <dbReference type="ARBA" id="ARBA00022454"/>
    </source>
</evidence>
<dbReference type="GO" id="GO:0000775">
    <property type="term" value="C:chromosome, centromeric region"/>
    <property type="evidence" value="ECO:0007669"/>
    <property type="project" value="UniProtKB-SubCell"/>
</dbReference>
<dbReference type="SUPFAM" id="SSF82199">
    <property type="entry name" value="SET domain"/>
    <property type="match status" value="1"/>
</dbReference>
<dbReference type="OMA" id="VIRGHNC"/>
<dbReference type="InterPro" id="IPR051357">
    <property type="entry name" value="H3K9_HMTase_SUVAR3-9"/>
</dbReference>
<dbReference type="PANTHER" id="PTHR45660">
    <property type="entry name" value="HISTONE-LYSINE N-METHYLTRANSFERASE SETMAR"/>
    <property type="match status" value="1"/>
</dbReference>
<evidence type="ECO:0000259" key="13">
    <source>
        <dbReference type="PROSITE" id="PS50868"/>
    </source>
</evidence>
<dbReference type="Gramene" id="C.cajan_12977.t">
    <property type="protein sequence ID" value="C.cajan_12977.t"/>
    <property type="gene ID" value="C.cajan_12977"/>
</dbReference>
<evidence type="ECO:0000256" key="9">
    <source>
        <dbReference type="PROSITE-ProRule" id="PRU00358"/>
    </source>
</evidence>
<keyword evidence="16" id="KW-1185">Reference proteome</keyword>
<dbReference type="SUPFAM" id="SSF88697">
    <property type="entry name" value="PUA domain-like"/>
    <property type="match status" value="1"/>
</dbReference>